<evidence type="ECO:0000313" key="3">
    <source>
        <dbReference type="Proteomes" id="UP000663828"/>
    </source>
</evidence>
<dbReference type="Proteomes" id="UP000663852">
    <property type="component" value="Unassembled WGS sequence"/>
</dbReference>
<keyword evidence="3" id="KW-1185">Reference proteome</keyword>
<name>A0A815QBC3_ADIRI</name>
<organism evidence="1 4">
    <name type="scientific">Adineta ricciae</name>
    <name type="common">Rotifer</name>
    <dbReference type="NCBI Taxonomy" id="249248"/>
    <lineage>
        <taxon>Eukaryota</taxon>
        <taxon>Metazoa</taxon>
        <taxon>Spiralia</taxon>
        <taxon>Gnathifera</taxon>
        <taxon>Rotifera</taxon>
        <taxon>Eurotatoria</taxon>
        <taxon>Bdelloidea</taxon>
        <taxon>Adinetida</taxon>
        <taxon>Adinetidae</taxon>
        <taxon>Adineta</taxon>
    </lineage>
</organism>
<dbReference type="OrthoDB" id="10028910at2759"/>
<gene>
    <name evidence="1" type="ORF">EDS130_LOCUS40079</name>
    <name evidence="2" type="ORF">XAT740_LOCUS54076</name>
</gene>
<protein>
    <submittedName>
        <fullName evidence="1">Uncharacterized protein</fullName>
    </submittedName>
</protein>
<evidence type="ECO:0000313" key="4">
    <source>
        <dbReference type="Proteomes" id="UP000663852"/>
    </source>
</evidence>
<evidence type="ECO:0000313" key="2">
    <source>
        <dbReference type="EMBL" id="CAF1645603.1"/>
    </source>
</evidence>
<reference evidence="1" key="1">
    <citation type="submission" date="2021-02" db="EMBL/GenBank/DDBJ databases">
        <authorList>
            <person name="Nowell W R."/>
        </authorList>
    </citation>
    <scope>NUCLEOTIDE SEQUENCE</scope>
</reference>
<evidence type="ECO:0000313" key="1">
    <source>
        <dbReference type="EMBL" id="CAF1459816.1"/>
    </source>
</evidence>
<accession>A0A815QBC3</accession>
<dbReference type="EMBL" id="CAJNOJ010000471">
    <property type="protein sequence ID" value="CAF1459816.1"/>
    <property type="molecule type" value="Genomic_DNA"/>
</dbReference>
<dbReference type="Proteomes" id="UP000663828">
    <property type="component" value="Unassembled WGS sequence"/>
</dbReference>
<dbReference type="AlphaFoldDB" id="A0A815QBC3"/>
<sequence>MTMYSSHMRTDFRCAICQRKNVFHCEHDTPHRDRFLGADIPETSRSFKMDDHIHIHENNTRQRVGSHTSTRHNQVSTYNTNTYQSSQTYQTNQKSKACVIL</sequence>
<comment type="caution">
    <text evidence="1">The sequence shown here is derived from an EMBL/GenBank/DDBJ whole genome shotgun (WGS) entry which is preliminary data.</text>
</comment>
<proteinExistence type="predicted"/>
<dbReference type="EMBL" id="CAJNOR010009535">
    <property type="protein sequence ID" value="CAF1645603.1"/>
    <property type="molecule type" value="Genomic_DNA"/>
</dbReference>